<evidence type="ECO:0000313" key="2">
    <source>
        <dbReference type="EMBL" id="MCZ0725350.1"/>
    </source>
</evidence>
<sequence length="143" mass="16084">MTVKVGHNPYLRAASAYIRYQVFVLERGIPAAEEFDANDLPQTVYAVAFSGDQPLATARLLNASDNQVRITRVATLKAARGKSYGRQVVEALEQEIKAQNYKSIEIHAEMDAIPFYEKLGYQINSEIYYEDGQACQSVIKYVE</sequence>
<dbReference type="GO" id="GO:0004343">
    <property type="term" value="F:glucosamine 6-phosphate N-acetyltransferase activity"/>
    <property type="evidence" value="ECO:0007669"/>
    <property type="project" value="TreeGrafter"/>
</dbReference>
<dbReference type="EC" id="2.3.1.-" evidence="2"/>
<dbReference type="EMBL" id="JAPRFR010000001">
    <property type="protein sequence ID" value="MCZ0725350.1"/>
    <property type="molecule type" value="Genomic_DNA"/>
</dbReference>
<feature type="domain" description="N-acetyltransferase" evidence="1">
    <location>
        <begin position="1"/>
        <end position="143"/>
    </location>
</feature>
<dbReference type="InterPro" id="IPR016181">
    <property type="entry name" value="Acyl_CoA_acyltransferase"/>
</dbReference>
<dbReference type="Proteomes" id="UP001146670">
    <property type="component" value="Unassembled WGS sequence"/>
</dbReference>
<protein>
    <submittedName>
        <fullName evidence="2">GNAT family N-acetyltransferase</fullName>
        <ecNumber evidence="2">2.3.1.-</ecNumber>
    </submittedName>
</protein>
<comment type="caution">
    <text evidence="2">The sequence shown here is derived from an EMBL/GenBank/DDBJ whole genome shotgun (WGS) entry which is preliminary data.</text>
</comment>
<dbReference type="CDD" id="cd04301">
    <property type="entry name" value="NAT_SF"/>
    <property type="match status" value="1"/>
</dbReference>
<dbReference type="Gene3D" id="3.40.630.30">
    <property type="match status" value="1"/>
</dbReference>
<keyword evidence="2" id="KW-0012">Acyltransferase</keyword>
<dbReference type="RefSeq" id="WP_268751671.1">
    <property type="nucleotide sequence ID" value="NZ_JAPRFQ010000001.1"/>
</dbReference>
<dbReference type="Pfam" id="PF00583">
    <property type="entry name" value="Acetyltransf_1"/>
    <property type="match status" value="1"/>
</dbReference>
<dbReference type="PANTHER" id="PTHR13355">
    <property type="entry name" value="GLUCOSAMINE 6-PHOSPHATE N-ACETYLTRANSFERASE"/>
    <property type="match status" value="1"/>
</dbReference>
<dbReference type="InterPro" id="IPR000182">
    <property type="entry name" value="GNAT_dom"/>
</dbReference>
<name>A0A9X3FRL0_9LACT</name>
<dbReference type="SUPFAM" id="SSF55729">
    <property type="entry name" value="Acyl-CoA N-acyltransferases (Nat)"/>
    <property type="match status" value="1"/>
</dbReference>
<dbReference type="AlphaFoldDB" id="A0A9X3FRL0"/>
<evidence type="ECO:0000259" key="1">
    <source>
        <dbReference type="PROSITE" id="PS51186"/>
    </source>
</evidence>
<evidence type="ECO:0000313" key="3">
    <source>
        <dbReference type="Proteomes" id="UP001146670"/>
    </source>
</evidence>
<dbReference type="PROSITE" id="PS51186">
    <property type="entry name" value="GNAT"/>
    <property type="match status" value="1"/>
</dbReference>
<keyword evidence="2" id="KW-0808">Transferase</keyword>
<keyword evidence="3" id="KW-1185">Reference proteome</keyword>
<dbReference type="InterPro" id="IPR039143">
    <property type="entry name" value="GNPNAT1-like"/>
</dbReference>
<proteinExistence type="predicted"/>
<gene>
    <name evidence="2" type="ORF">OW157_02065</name>
</gene>
<reference evidence="2" key="1">
    <citation type="submission" date="2022-12" db="EMBL/GenBank/DDBJ databases">
        <title>Description and comparative metabolic analysis of Aerococcus sp. nov., isolated from the feces of a pig.</title>
        <authorList>
            <person name="Chang Y.-H."/>
        </authorList>
    </citation>
    <scope>NUCLEOTIDE SEQUENCE</scope>
    <source>
        <strain evidence="2">YH-aer222</strain>
    </source>
</reference>
<organism evidence="2 3">
    <name type="scientific">Aerococcus kribbianus</name>
    <dbReference type="NCBI Taxonomy" id="2999064"/>
    <lineage>
        <taxon>Bacteria</taxon>
        <taxon>Bacillati</taxon>
        <taxon>Bacillota</taxon>
        <taxon>Bacilli</taxon>
        <taxon>Lactobacillales</taxon>
        <taxon>Aerococcaceae</taxon>
        <taxon>Aerococcus</taxon>
    </lineage>
</organism>
<accession>A0A9X3FRL0</accession>
<dbReference type="PANTHER" id="PTHR13355:SF11">
    <property type="entry name" value="GLUCOSAMINE 6-PHOSPHATE N-ACETYLTRANSFERASE"/>
    <property type="match status" value="1"/>
</dbReference>